<dbReference type="InterPro" id="IPR042470">
    <property type="entry name" value="RMI1_N_C_sf"/>
</dbReference>
<dbReference type="SMART" id="SM00165">
    <property type="entry name" value="UBA"/>
    <property type="match status" value="1"/>
</dbReference>
<feature type="region of interest" description="Disordered" evidence="14">
    <location>
        <begin position="354"/>
        <end position="375"/>
    </location>
</feature>
<dbReference type="InterPro" id="IPR013894">
    <property type="entry name" value="RMI1_OB"/>
</dbReference>
<feature type="compositionally biased region" description="Polar residues" evidence="14">
    <location>
        <begin position="491"/>
        <end position="501"/>
    </location>
</feature>
<evidence type="ECO:0000256" key="4">
    <source>
        <dbReference type="ARBA" id="ARBA00013421"/>
    </source>
</evidence>
<evidence type="ECO:0000256" key="9">
    <source>
        <dbReference type="ARBA" id="ARBA00023242"/>
    </source>
</evidence>
<evidence type="ECO:0000259" key="15">
    <source>
        <dbReference type="PROSITE" id="PS50030"/>
    </source>
</evidence>
<dbReference type="GO" id="GO:0015030">
    <property type="term" value="C:Cajal body"/>
    <property type="evidence" value="ECO:0007669"/>
    <property type="project" value="UniProtKB-SubCell"/>
</dbReference>
<feature type="compositionally biased region" description="Polar residues" evidence="14">
    <location>
        <begin position="294"/>
        <end position="308"/>
    </location>
</feature>
<evidence type="ECO:0000256" key="14">
    <source>
        <dbReference type="SAM" id="MobiDB-lite"/>
    </source>
</evidence>
<dbReference type="STRING" id="7398.A0A1A9ZS73"/>
<organism evidence="17 18">
    <name type="scientific">Glossina pallidipes</name>
    <name type="common">Tsetse fly</name>
    <dbReference type="NCBI Taxonomy" id="7398"/>
    <lineage>
        <taxon>Eukaryota</taxon>
        <taxon>Metazoa</taxon>
        <taxon>Ecdysozoa</taxon>
        <taxon>Arthropoda</taxon>
        <taxon>Hexapoda</taxon>
        <taxon>Insecta</taxon>
        <taxon>Pterygota</taxon>
        <taxon>Neoptera</taxon>
        <taxon>Endopterygota</taxon>
        <taxon>Diptera</taxon>
        <taxon>Brachycera</taxon>
        <taxon>Muscomorpha</taxon>
        <taxon>Hippoboscoidea</taxon>
        <taxon>Glossinidae</taxon>
        <taxon>Glossina</taxon>
    </lineage>
</organism>
<comment type="subcellular location">
    <subcellularLocation>
        <location evidence="1">Nucleus speckle</location>
    </subcellularLocation>
    <subcellularLocation>
        <location evidence="2">Nucleus</location>
        <location evidence="2">Cajal body</location>
    </subcellularLocation>
</comment>
<feature type="domain" description="Tudor" evidence="16">
    <location>
        <begin position="702"/>
        <end position="760"/>
    </location>
</feature>
<evidence type="ECO:0000313" key="18">
    <source>
        <dbReference type="Proteomes" id="UP000092445"/>
    </source>
</evidence>
<evidence type="ECO:0000256" key="2">
    <source>
        <dbReference type="ARBA" id="ARBA00004408"/>
    </source>
</evidence>
<keyword evidence="9" id="KW-0539">Nucleus</keyword>
<comment type="function">
    <text evidence="10">Scaffolding protein that specifically recognizes and binds dimethylarginine-containing proteins. Plays a role in the regulation of translation of target mRNAs by binding Arg/Gly-rich motifs (GAR) in dimethylarginine-containing proteins. In nucleus, acts as a coactivator: recognizes and binds asymmetric dimethylation on the core histone tails associated with transcriptional activation (H3R17me2a and H4R3me2a) and recruits proteins at these arginine-methylated loci. In cytoplasm, acts as an antiviral factor that participates in the assembly of stress granules together with G3BP1.</text>
</comment>
<evidence type="ECO:0000313" key="17">
    <source>
        <dbReference type="EnsemblMetazoa" id="GPAI023356-PA"/>
    </source>
</evidence>
<feature type="domain" description="UBA" evidence="15">
    <location>
        <begin position="250"/>
        <end position="289"/>
    </location>
</feature>
<name>A0A1A9ZS73_GLOPL</name>
<protein>
    <recommendedName>
        <fullName evidence="12">Survival of motor neuron-related-splicing factor 30</fullName>
    </recommendedName>
    <alternativeName>
        <fullName evidence="13">Survival motor neuron domain-containing protein 1</fullName>
    </alternativeName>
    <alternativeName>
        <fullName evidence="4">Tudor domain-containing protein 3</fullName>
    </alternativeName>
</protein>
<dbReference type="PROSITE" id="PS50030">
    <property type="entry name" value="UBA"/>
    <property type="match status" value="1"/>
</dbReference>
<dbReference type="GO" id="GO:0003723">
    <property type="term" value="F:RNA binding"/>
    <property type="evidence" value="ECO:0007669"/>
    <property type="project" value="InterPro"/>
</dbReference>
<feature type="compositionally biased region" description="Polar residues" evidence="14">
    <location>
        <begin position="534"/>
        <end position="547"/>
    </location>
</feature>
<keyword evidence="18" id="KW-1185">Reference proteome</keyword>
<feature type="compositionally biased region" description="Polar residues" evidence="14">
    <location>
        <begin position="387"/>
        <end position="396"/>
    </location>
</feature>
<evidence type="ECO:0000259" key="16">
    <source>
        <dbReference type="PROSITE" id="PS50304"/>
    </source>
</evidence>
<dbReference type="PANTHER" id="PTHR13681:SF24">
    <property type="entry name" value="TUDOR DOMAIN-CONTAINING PROTEIN 3"/>
    <property type="match status" value="1"/>
</dbReference>
<dbReference type="EnsemblMetazoa" id="GPAI023356-RA">
    <property type="protein sequence ID" value="GPAI023356-PA"/>
    <property type="gene ID" value="GPAI023356"/>
</dbReference>
<dbReference type="Gene3D" id="2.40.50.770">
    <property type="entry name" value="RecQ-mediated genome instability protein Rmi1, C-terminal domain"/>
    <property type="match status" value="1"/>
</dbReference>
<keyword evidence="7" id="KW-0156">Chromatin regulator</keyword>
<reference evidence="17" key="2">
    <citation type="submission" date="2020-05" db="UniProtKB">
        <authorList>
            <consortium name="EnsemblMetazoa"/>
        </authorList>
    </citation>
    <scope>IDENTIFICATION</scope>
    <source>
        <strain evidence="17">IAEA</strain>
    </source>
</reference>
<evidence type="ECO:0000256" key="3">
    <source>
        <dbReference type="ARBA" id="ARBA00005371"/>
    </source>
</evidence>
<dbReference type="GO" id="GO:0016607">
    <property type="term" value="C:nuclear speck"/>
    <property type="evidence" value="ECO:0007669"/>
    <property type="project" value="UniProtKB-SubCell"/>
</dbReference>
<evidence type="ECO:0000256" key="12">
    <source>
        <dbReference type="ARBA" id="ARBA00041083"/>
    </source>
</evidence>
<dbReference type="InterPro" id="IPR002999">
    <property type="entry name" value="Tudor"/>
</dbReference>
<dbReference type="SUPFAM" id="SSF63748">
    <property type="entry name" value="Tudor/PWWP/MBT"/>
    <property type="match status" value="1"/>
</dbReference>
<evidence type="ECO:0000256" key="1">
    <source>
        <dbReference type="ARBA" id="ARBA00004324"/>
    </source>
</evidence>
<evidence type="ECO:0000256" key="11">
    <source>
        <dbReference type="ARBA" id="ARBA00037618"/>
    </source>
</evidence>
<dbReference type="Pfam" id="PF00627">
    <property type="entry name" value="UBA"/>
    <property type="match status" value="1"/>
</dbReference>
<dbReference type="SMART" id="SM01161">
    <property type="entry name" value="DUF1767"/>
    <property type="match status" value="1"/>
</dbReference>
<dbReference type="GO" id="GO:0006397">
    <property type="term" value="P:mRNA processing"/>
    <property type="evidence" value="ECO:0007669"/>
    <property type="project" value="UniProtKB-KW"/>
</dbReference>
<feature type="compositionally biased region" description="Basic and acidic residues" evidence="14">
    <location>
        <begin position="361"/>
        <end position="375"/>
    </location>
</feature>
<dbReference type="Proteomes" id="UP000092445">
    <property type="component" value="Unassembled WGS sequence"/>
</dbReference>
<dbReference type="GO" id="GO:0006325">
    <property type="term" value="P:chromatin organization"/>
    <property type="evidence" value="ECO:0007669"/>
    <property type="project" value="UniProtKB-KW"/>
</dbReference>
<dbReference type="Gene3D" id="1.10.8.10">
    <property type="entry name" value="DNA helicase RuvA subunit, C-terminal domain"/>
    <property type="match status" value="1"/>
</dbReference>
<dbReference type="InterPro" id="IPR009060">
    <property type="entry name" value="UBA-like_sf"/>
</dbReference>
<evidence type="ECO:0000256" key="10">
    <source>
        <dbReference type="ARBA" id="ARBA00035105"/>
    </source>
</evidence>
<feature type="region of interest" description="Disordered" evidence="14">
    <location>
        <begin position="285"/>
        <end position="327"/>
    </location>
</feature>
<comment type="function">
    <text evidence="11">Involved in spliceosome assembly.</text>
</comment>
<dbReference type="GO" id="GO:0005681">
    <property type="term" value="C:spliceosomal complex"/>
    <property type="evidence" value="ECO:0007669"/>
    <property type="project" value="UniProtKB-KW"/>
</dbReference>
<feature type="region of interest" description="Disordered" evidence="14">
    <location>
        <begin position="778"/>
        <end position="819"/>
    </location>
</feature>
<dbReference type="VEuPathDB" id="VectorBase:GPAI023356"/>
<proteinExistence type="inferred from homology"/>
<feature type="compositionally biased region" description="Basic and acidic residues" evidence="14">
    <location>
        <begin position="445"/>
        <end position="457"/>
    </location>
</feature>
<evidence type="ECO:0000256" key="13">
    <source>
        <dbReference type="ARBA" id="ARBA00042567"/>
    </source>
</evidence>
<feature type="compositionally biased region" description="Polar residues" evidence="14">
    <location>
        <begin position="778"/>
        <end position="801"/>
    </location>
</feature>
<keyword evidence="5" id="KW-0507">mRNA processing</keyword>
<dbReference type="InterPro" id="IPR010304">
    <property type="entry name" value="SMN_Tudor"/>
</dbReference>
<dbReference type="AlphaFoldDB" id="A0A1A9ZS73"/>
<keyword evidence="8" id="KW-0508">mRNA splicing</keyword>
<feature type="compositionally biased region" description="Basic and acidic residues" evidence="14">
    <location>
        <begin position="523"/>
        <end position="533"/>
    </location>
</feature>
<dbReference type="GO" id="GO:0008380">
    <property type="term" value="P:RNA splicing"/>
    <property type="evidence" value="ECO:0007669"/>
    <property type="project" value="UniProtKB-KW"/>
</dbReference>
<evidence type="ECO:0000256" key="8">
    <source>
        <dbReference type="ARBA" id="ARBA00023187"/>
    </source>
</evidence>
<feature type="region of interest" description="Disordered" evidence="14">
    <location>
        <begin position="387"/>
        <end position="557"/>
    </location>
</feature>
<dbReference type="GO" id="GO:0005737">
    <property type="term" value="C:cytoplasm"/>
    <property type="evidence" value="ECO:0007669"/>
    <property type="project" value="InterPro"/>
</dbReference>
<feature type="compositionally biased region" description="Basic and acidic residues" evidence="14">
    <location>
        <begin position="398"/>
        <end position="414"/>
    </location>
</feature>
<evidence type="ECO:0000256" key="7">
    <source>
        <dbReference type="ARBA" id="ARBA00022853"/>
    </source>
</evidence>
<feature type="compositionally biased region" description="Basic and acidic residues" evidence="14">
    <location>
        <begin position="469"/>
        <end position="490"/>
    </location>
</feature>
<dbReference type="InterPro" id="IPR015940">
    <property type="entry name" value="UBA"/>
</dbReference>
<dbReference type="SMART" id="SM00333">
    <property type="entry name" value="TUDOR"/>
    <property type="match status" value="1"/>
</dbReference>
<evidence type="ECO:0000256" key="5">
    <source>
        <dbReference type="ARBA" id="ARBA00022664"/>
    </source>
</evidence>
<dbReference type="PROSITE" id="PS50304">
    <property type="entry name" value="TUDOR"/>
    <property type="match status" value="1"/>
</dbReference>
<comment type="similarity">
    <text evidence="3">Belongs to the SMN family.</text>
</comment>
<dbReference type="Pfam" id="PF06003">
    <property type="entry name" value="SMN_Tudor"/>
    <property type="match status" value="1"/>
</dbReference>
<feature type="compositionally biased region" description="Pro residues" evidence="14">
    <location>
        <begin position="810"/>
        <end position="819"/>
    </location>
</feature>
<accession>A0A1A9ZS73</accession>
<sequence>MSLLEKLKDQGWYLTEEGLKKLITELQTEDIAKLVAEAKDWDLKELGGGALPNKLDNNGMITGRIVLQIQRVRNVSAPKANEESTVAPRLLQCELTDGIQILQAIELEHLPFLHLNTPPGTKLFFKAEKIQIMQGFLVLKPDEVQNLGGNVEHLVEKWDLARQMQKYARSGMRINAGSGGPPPWIAFGKRLDTHKEALTQDRNFKSLQAVNEKDKESKENDEFQAMRSEAIAEAAKAGVKKVFGGGQQNILDHNVKKILDKGYSEEEAKQALKGTHNNLERALYNLKRKKDPRNGNNETHNRSETSSGRRQRGGRVNSAKEDVSVPAKPAGNVSLFDFLTNKLSATSETIMASTSANLSQQRKEVNNSKQQSVEKGKFENNMSSSFAANRATQVTDGATKEKSNYKDERRRDHWNNTTKTAYQNSTAITQANNLSSSGDTFNNNRRNEKSFRKESDYATRGSATNYHSKRGDYKQQSHRDRNPNRSDSKRLTANTNNNSHGNILPAAAGNTESEVSKLVESTSEMKIESKRDNYQSQGQNRGKQQKQLPKVAHQQSIQQQASQSAAVYVTNNLMQSTSQFISTQNFLTKSKPAAATTSAFIGQLSNGFPYDPSKIMGFQSKEANEYAMNLLKSQEASAARNSTHVMPPSSVSQPPVALNNSTGSFVANATTNSYASSPSQPVVPPPLPPSVAYEITPGANWPWKKGDRCLAKYWEDGKYYEAEITNISNTTCVVLFMGYGNFEEVLKSDCLPLTDAQHHTVIAYQNLGPSVALAPSPLSTGPQLVQPQPFQRSNNVGNSQRYRSERQMYVPPPKRGANN</sequence>
<keyword evidence="6" id="KW-0747">Spliceosome</keyword>
<evidence type="ECO:0000256" key="6">
    <source>
        <dbReference type="ARBA" id="ARBA00022728"/>
    </source>
</evidence>
<dbReference type="Gene3D" id="2.30.30.140">
    <property type="match status" value="1"/>
</dbReference>
<reference evidence="18" key="1">
    <citation type="submission" date="2014-03" db="EMBL/GenBank/DDBJ databases">
        <authorList>
            <person name="Aksoy S."/>
            <person name="Warren W."/>
            <person name="Wilson R.K."/>
        </authorList>
    </citation>
    <scope>NUCLEOTIDE SEQUENCE [LARGE SCALE GENOMIC DNA]</scope>
    <source>
        <strain evidence="18">IAEA</strain>
    </source>
</reference>
<dbReference type="SUPFAM" id="SSF46934">
    <property type="entry name" value="UBA-like"/>
    <property type="match status" value="1"/>
</dbReference>
<dbReference type="Pfam" id="PF08585">
    <property type="entry name" value="RMI1_N_C"/>
    <property type="match status" value="1"/>
</dbReference>
<feature type="compositionally biased region" description="Polar residues" evidence="14">
    <location>
        <begin position="415"/>
        <end position="444"/>
    </location>
</feature>
<dbReference type="PANTHER" id="PTHR13681">
    <property type="entry name" value="SURVIVAL OF MOTOR NEURON-RELATED-SPLICING FACTOR 30-RELATED"/>
    <property type="match status" value="1"/>
</dbReference>